<dbReference type="PROSITE" id="PS51000">
    <property type="entry name" value="HTH_DEOR_2"/>
    <property type="match status" value="1"/>
</dbReference>
<dbReference type="InterPro" id="IPR053563">
    <property type="entry name" value="Glycerol_resp_trans_regulator"/>
</dbReference>
<comment type="caution">
    <text evidence="6">The sequence shown here is derived from an EMBL/GenBank/DDBJ whole genome shotgun (WGS) entry which is preliminary data.</text>
</comment>
<dbReference type="AlphaFoldDB" id="A0A830GKJ2"/>
<dbReference type="EMBL" id="BMOU01000001">
    <property type="protein sequence ID" value="GGN90131.1"/>
    <property type="molecule type" value="Genomic_DNA"/>
</dbReference>
<protein>
    <submittedName>
        <fullName evidence="6">Putative HTH-type transcriptional regulator YulB</fullName>
    </submittedName>
</protein>
<evidence type="ECO:0000256" key="2">
    <source>
        <dbReference type="ARBA" id="ARBA00023015"/>
    </source>
</evidence>
<dbReference type="SUPFAM" id="SSF100950">
    <property type="entry name" value="NagB/RpiA/CoA transferase-like"/>
    <property type="match status" value="1"/>
</dbReference>
<dbReference type="GO" id="GO:0003700">
    <property type="term" value="F:DNA-binding transcription factor activity"/>
    <property type="evidence" value="ECO:0007669"/>
    <property type="project" value="InterPro"/>
</dbReference>
<name>A0A830GKJ2_9EURY</name>
<keyword evidence="7" id="KW-1185">Reference proteome</keyword>
<dbReference type="InterPro" id="IPR018356">
    <property type="entry name" value="Tscrpt_reg_HTH_DeoR_CS"/>
</dbReference>
<dbReference type="RefSeq" id="WP_188995446.1">
    <property type="nucleotide sequence ID" value="NZ_BMOU01000001.1"/>
</dbReference>
<dbReference type="PANTHER" id="PTHR30363">
    <property type="entry name" value="HTH-TYPE TRANSCRIPTIONAL REGULATOR SRLR-RELATED"/>
    <property type="match status" value="1"/>
</dbReference>
<evidence type="ECO:0000259" key="5">
    <source>
        <dbReference type="PROSITE" id="PS51000"/>
    </source>
</evidence>
<dbReference type="PROSITE" id="PS00894">
    <property type="entry name" value="HTH_DEOR_1"/>
    <property type="match status" value="1"/>
</dbReference>
<reference evidence="6" key="2">
    <citation type="submission" date="2020-09" db="EMBL/GenBank/DDBJ databases">
        <authorList>
            <person name="Sun Q."/>
            <person name="Ohkuma M."/>
        </authorList>
    </citation>
    <scope>NUCLEOTIDE SEQUENCE</scope>
    <source>
        <strain evidence="6">JCM 17820</strain>
    </source>
</reference>
<organism evidence="6 7">
    <name type="scientific">Haloarcula pellucida</name>
    <dbReference type="NCBI Taxonomy" id="1427151"/>
    <lineage>
        <taxon>Archaea</taxon>
        <taxon>Methanobacteriati</taxon>
        <taxon>Methanobacteriota</taxon>
        <taxon>Stenosarchaea group</taxon>
        <taxon>Halobacteria</taxon>
        <taxon>Halobacteriales</taxon>
        <taxon>Haloarculaceae</taxon>
        <taxon>Haloarcula</taxon>
    </lineage>
</organism>
<dbReference type="Proteomes" id="UP000605784">
    <property type="component" value="Unassembled WGS sequence"/>
</dbReference>
<keyword evidence="2" id="KW-0805">Transcription regulation</keyword>
<keyword evidence="1" id="KW-0678">Repressor</keyword>
<dbReference type="SMART" id="SM00420">
    <property type="entry name" value="HTH_DEOR"/>
    <property type="match status" value="1"/>
</dbReference>
<dbReference type="NCBIfam" id="NF041397">
    <property type="entry name" value="TranRegGlpR_Halo"/>
    <property type="match status" value="1"/>
</dbReference>
<evidence type="ECO:0000256" key="3">
    <source>
        <dbReference type="ARBA" id="ARBA00023125"/>
    </source>
</evidence>
<dbReference type="PRINTS" id="PR00037">
    <property type="entry name" value="HTHLACR"/>
</dbReference>
<reference evidence="6" key="1">
    <citation type="journal article" date="2014" name="Int. J. Syst. Evol. Microbiol.">
        <title>Complete genome sequence of Corynebacterium casei LMG S-19264T (=DSM 44701T), isolated from a smear-ripened cheese.</title>
        <authorList>
            <consortium name="US DOE Joint Genome Institute (JGI-PGF)"/>
            <person name="Walter F."/>
            <person name="Albersmeier A."/>
            <person name="Kalinowski J."/>
            <person name="Ruckert C."/>
        </authorList>
    </citation>
    <scope>NUCLEOTIDE SEQUENCE</scope>
    <source>
        <strain evidence="6">JCM 17820</strain>
    </source>
</reference>
<dbReference type="PANTHER" id="PTHR30363:SF4">
    <property type="entry name" value="GLYCEROL-3-PHOSPHATE REGULON REPRESSOR"/>
    <property type="match status" value="1"/>
</dbReference>
<dbReference type="InterPro" id="IPR050313">
    <property type="entry name" value="Carb_Metab_HTH_regulators"/>
</dbReference>
<proteinExistence type="predicted"/>
<dbReference type="InterPro" id="IPR014036">
    <property type="entry name" value="DeoR-like_C"/>
</dbReference>
<accession>A0A830GKJ2</accession>
<keyword evidence="3" id="KW-0238">DNA-binding</keyword>
<dbReference type="Gene3D" id="1.10.10.10">
    <property type="entry name" value="Winged helix-like DNA-binding domain superfamily/Winged helix DNA-binding domain"/>
    <property type="match status" value="1"/>
</dbReference>
<dbReference type="InterPro" id="IPR001034">
    <property type="entry name" value="DeoR_HTH"/>
</dbReference>
<dbReference type="InterPro" id="IPR037171">
    <property type="entry name" value="NagB/RpiA_transferase-like"/>
</dbReference>
<dbReference type="Gene3D" id="3.40.50.1360">
    <property type="match status" value="1"/>
</dbReference>
<keyword evidence="4" id="KW-0804">Transcription</keyword>
<dbReference type="InterPro" id="IPR036390">
    <property type="entry name" value="WH_DNA-bd_sf"/>
</dbReference>
<dbReference type="InterPro" id="IPR036388">
    <property type="entry name" value="WH-like_DNA-bd_sf"/>
</dbReference>
<evidence type="ECO:0000256" key="1">
    <source>
        <dbReference type="ARBA" id="ARBA00022491"/>
    </source>
</evidence>
<dbReference type="Pfam" id="PF00455">
    <property type="entry name" value="DeoRC"/>
    <property type="match status" value="1"/>
</dbReference>
<feature type="domain" description="HTH deoR-type" evidence="5">
    <location>
        <begin position="3"/>
        <end position="58"/>
    </location>
</feature>
<dbReference type="SUPFAM" id="SSF46785">
    <property type="entry name" value="Winged helix' DNA-binding domain"/>
    <property type="match status" value="1"/>
</dbReference>
<dbReference type="GO" id="GO:0003677">
    <property type="term" value="F:DNA binding"/>
    <property type="evidence" value="ECO:0007669"/>
    <property type="project" value="UniProtKB-KW"/>
</dbReference>
<evidence type="ECO:0000256" key="4">
    <source>
        <dbReference type="ARBA" id="ARBA00023163"/>
    </source>
</evidence>
<dbReference type="SMART" id="SM01134">
    <property type="entry name" value="DeoRC"/>
    <property type="match status" value="1"/>
</dbReference>
<gene>
    <name evidence="6" type="primary">yulB</name>
    <name evidence="6" type="ORF">GCM10009030_11740</name>
</gene>
<sequence length="253" mass="27183">MLPAERKRTIVQLVTERDGCSVAVLADELEFSKATIRRDLRDLEAEGRIERSHGGAVPASSVGTERSYDQREVERLDAKQAIAARASDEIRDGQVVFFDAGTTTMEVARAAPDGGYVAATNMPALAMELSNREIDVKSTGGTLRARTKALVGPTAEAFLDRTNFDLLFLGTNALDAEAGLSTPNEDEAEVKRQMVERAGRVVLVADSSKFGERSFVSFADLDDVDMVVTDGELPSPLADAFADADVVVEGVSK</sequence>
<evidence type="ECO:0000313" key="7">
    <source>
        <dbReference type="Proteomes" id="UP000605784"/>
    </source>
</evidence>
<dbReference type="Pfam" id="PF08220">
    <property type="entry name" value="HTH_DeoR"/>
    <property type="match status" value="1"/>
</dbReference>
<evidence type="ECO:0000313" key="6">
    <source>
        <dbReference type="EMBL" id="GGN90131.1"/>
    </source>
</evidence>